<accession>A0ABM6F9G9</accession>
<sequence>MSAELHEGGLASVIGGMRQSRRAFLQTVAAVGGSLVVGFSLDPPAHAARQAKGAPWSANAFIRIAPSGAVTLIVPYVEMGQGAYTSQAQLLAEELDVGLDQVKVEHAPPDTTRYSHPVFRDQVTGGSASLPGSWATMRQAGADTRALLVAAACKRWNAQPSECRTEHGEVIHAGTGKRLGYGELVALAATLPAPAAKAPLKAPADYKLVGHSVKRVDTPAKVNGTAKFGIDALPEGVRFAAVRATPVFGGRVAGVDQAPALAVRGVRQLVVLDDLVAVIADHSWAARKGLAALDIRWNEGANAKVDTAMLVAQCDAALERDGAVAVKVGDAVGARAAKTYEATFRQPMLAHATMEPMNCTAHVTRERCEVWVGCQVLARAQKLAAEASGLPLEKVIVHNHLLGGGFGRRLEADYVHQAVRIAKNVDAPVKVIWSREEDIQQDYFRYHNHSRVWVGTDRTGMPVSFRHRVVGPAIMATFLPIFFKDGVDFDAVNGAAGPYDFPNALVDFVRQEPPEGLHVGNWRGVGHTRNVFVVESVIDDLAQRAKIDPVEYRRRLLGKSPRSLAVLELAAEKAGWGRRLERGQGLGMSLQDGFGSFLATVAQVRVAPDGAVKVERVVCAVDCGVAVNPDIVKAQLMSGVVYGLSAVLYGKVTVANGRVVESNFDTYPVLRMRETPPVEVFIVPSTADPGGIGEPGTSGIFPAVTNAIFHATGKRIFDLPIDTALLKGGRHES</sequence>
<evidence type="ECO:0000256" key="1">
    <source>
        <dbReference type="ARBA" id="ARBA00022729"/>
    </source>
</evidence>
<dbReference type="SMART" id="SM01008">
    <property type="entry name" value="Ald_Xan_dh_C"/>
    <property type="match status" value="1"/>
</dbReference>
<dbReference type="InterPro" id="IPR046867">
    <property type="entry name" value="AldOxase/xan_DH_MoCoBD2"/>
</dbReference>
<keyword evidence="4" id="KW-1185">Reference proteome</keyword>
<dbReference type="PROSITE" id="PS51318">
    <property type="entry name" value="TAT"/>
    <property type="match status" value="1"/>
</dbReference>
<dbReference type="InterPro" id="IPR000674">
    <property type="entry name" value="Ald_Oxase/Xan_DH_a/b"/>
</dbReference>
<gene>
    <name evidence="3" type="ORF">GCM10025759_15470</name>
</gene>
<dbReference type="Gene3D" id="3.90.1170.50">
    <property type="entry name" value="Aldehyde oxidase/xanthine dehydrogenase, a/b hammerhead"/>
    <property type="match status" value="1"/>
</dbReference>
<comment type="caution">
    <text evidence="3">The sequence shown here is derived from an EMBL/GenBank/DDBJ whole genome shotgun (WGS) entry which is preliminary data.</text>
</comment>
<dbReference type="EMBL" id="BAABKY010000002">
    <property type="protein sequence ID" value="GAA5073871.1"/>
    <property type="molecule type" value="Genomic_DNA"/>
</dbReference>
<dbReference type="RefSeq" id="WP_199244502.1">
    <property type="nucleotide sequence ID" value="NZ_BAABKY010000002.1"/>
</dbReference>
<dbReference type="NCBIfam" id="TIGR01409">
    <property type="entry name" value="TAT_signal_seq"/>
    <property type="match status" value="1"/>
</dbReference>
<reference evidence="4" key="1">
    <citation type="journal article" date="2019" name="Int. J. Syst. Evol. Microbiol.">
        <title>The Global Catalogue of Microorganisms (GCM) 10K type strain sequencing project: providing services to taxonomists for standard genome sequencing and annotation.</title>
        <authorList>
            <consortium name="The Broad Institute Genomics Platform"/>
            <consortium name="The Broad Institute Genome Sequencing Center for Infectious Disease"/>
            <person name="Wu L."/>
            <person name="Ma J."/>
        </authorList>
    </citation>
    <scope>NUCLEOTIDE SEQUENCE [LARGE SCALE GENOMIC DNA]</scope>
    <source>
        <strain evidence="4">JCM 19212</strain>
    </source>
</reference>
<keyword evidence="1" id="KW-0732">Signal</keyword>
<feature type="domain" description="Aldehyde oxidase/xanthine dehydrogenase a/b hammerhead" evidence="2">
    <location>
        <begin position="223"/>
        <end position="301"/>
    </location>
</feature>
<dbReference type="PANTHER" id="PTHR47495:SF2">
    <property type="entry name" value="ALDEHYDE DEHYDROGENASE"/>
    <property type="match status" value="1"/>
</dbReference>
<dbReference type="Pfam" id="PF20256">
    <property type="entry name" value="MoCoBD_2"/>
    <property type="match status" value="2"/>
</dbReference>
<dbReference type="Pfam" id="PF02738">
    <property type="entry name" value="MoCoBD_1"/>
    <property type="match status" value="1"/>
</dbReference>
<proteinExistence type="predicted"/>
<dbReference type="SUPFAM" id="SSF56003">
    <property type="entry name" value="Molybdenum cofactor-binding domain"/>
    <property type="match status" value="2"/>
</dbReference>
<protein>
    <submittedName>
        <fullName evidence="3">Xanthine dehydrogenase family protein molybdopterin-binding subunit</fullName>
    </submittedName>
</protein>
<dbReference type="InterPro" id="IPR006311">
    <property type="entry name" value="TAT_signal"/>
</dbReference>
<dbReference type="PIRSF" id="PIRSF036389">
    <property type="entry name" value="IOR_B"/>
    <property type="match status" value="1"/>
</dbReference>
<dbReference type="InterPro" id="IPR008274">
    <property type="entry name" value="AldOxase/xan_DH_MoCoBD1"/>
</dbReference>
<dbReference type="InterPro" id="IPR037165">
    <property type="entry name" value="AldOxase/xan_DH_Mopterin-bd_sf"/>
</dbReference>
<evidence type="ECO:0000313" key="3">
    <source>
        <dbReference type="EMBL" id="GAA5073871.1"/>
    </source>
</evidence>
<name>A0ABM6F9G9_9GAMM</name>
<evidence type="ECO:0000259" key="2">
    <source>
        <dbReference type="SMART" id="SM01008"/>
    </source>
</evidence>
<evidence type="ECO:0000313" key="4">
    <source>
        <dbReference type="Proteomes" id="UP001501083"/>
    </source>
</evidence>
<dbReference type="InterPro" id="IPR019546">
    <property type="entry name" value="TAT_signal_bac_arc"/>
</dbReference>
<dbReference type="InterPro" id="IPR052516">
    <property type="entry name" value="N-heterocyclic_Hydroxylase"/>
</dbReference>
<dbReference type="PANTHER" id="PTHR47495">
    <property type="entry name" value="ALDEHYDE DEHYDROGENASE"/>
    <property type="match status" value="1"/>
</dbReference>
<organism evidence="3 4">
    <name type="scientific">Lysobacter panacisoli</name>
    <dbReference type="NCBI Taxonomy" id="1255263"/>
    <lineage>
        <taxon>Bacteria</taxon>
        <taxon>Pseudomonadati</taxon>
        <taxon>Pseudomonadota</taxon>
        <taxon>Gammaproteobacteria</taxon>
        <taxon>Lysobacterales</taxon>
        <taxon>Lysobacteraceae</taxon>
        <taxon>Lysobacter</taxon>
    </lineage>
</organism>
<dbReference type="Proteomes" id="UP001501083">
    <property type="component" value="Unassembled WGS sequence"/>
</dbReference>
<dbReference type="Gene3D" id="3.30.365.10">
    <property type="entry name" value="Aldehyde oxidase/xanthine dehydrogenase, molybdopterin binding domain"/>
    <property type="match status" value="4"/>
</dbReference>
<dbReference type="InterPro" id="IPR012368">
    <property type="entry name" value="OxRdtase_Mopterin-bd_su_IorB"/>
</dbReference>